<comment type="caution">
    <text evidence="1">The sequence shown here is derived from an EMBL/GenBank/DDBJ whole genome shotgun (WGS) entry which is preliminary data.</text>
</comment>
<dbReference type="PANTHER" id="PTHR48475">
    <property type="entry name" value="RIBONUCLEASE H"/>
    <property type="match status" value="1"/>
</dbReference>
<reference evidence="1 2" key="1">
    <citation type="journal article" date="2018" name="PLoS Genet.">
        <title>Population sequencing reveals clonal diversity and ancestral inbreeding in the grapevine cultivar Chardonnay.</title>
        <authorList>
            <person name="Roach M.J."/>
            <person name="Johnson D.L."/>
            <person name="Bohlmann J."/>
            <person name="van Vuuren H.J."/>
            <person name="Jones S.J."/>
            <person name="Pretorius I.S."/>
            <person name="Schmidt S.A."/>
            <person name="Borneman A.R."/>
        </authorList>
    </citation>
    <scope>NUCLEOTIDE SEQUENCE [LARGE SCALE GENOMIC DNA]</scope>
    <source>
        <strain evidence="2">cv. Chardonnay</strain>
        <tissue evidence="1">Leaf</tissue>
    </source>
</reference>
<evidence type="ECO:0008006" key="3">
    <source>
        <dbReference type="Google" id="ProtNLM"/>
    </source>
</evidence>
<name>A0A438G505_VITVI</name>
<dbReference type="EMBL" id="QGNW01000594">
    <property type="protein sequence ID" value="RVW67275.1"/>
    <property type="molecule type" value="Genomic_DNA"/>
</dbReference>
<protein>
    <recommendedName>
        <fullName evidence="3">Reverse transcriptase RNase H-like domain-containing protein</fullName>
    </recommendedName>
</protein>
<dbReference type="PANTHER" id="PTHR48475:SF2">
    <property type="entry name" value="RIBONUCLEASE H"/>
    <property type="match status" value="1"/>
</dbReference>
<dbReference type="Proteomes" id="UP000288805">
    <property type="component" value="Unassembled WGS sequence"/>
</dbReference>
<gene>
    <name evidence="1" type="ORF">CK203_064324</name>
</gene>
<evidence type="ECO:0000313" key="2">
    <source>
        <dbReference type="Proteomes" id="UP000288805"/>
    </source>
</evidence>
<accession>A0A438G505</accession>
<evidence type="ECO:0000313" key="1">
    <source>
        <dbReference type="EMBL" id="RVW67275.1"/>
    </source>
</evidence>
<sequence>MALNLRIAAKKLCPYFQAHQITVLTNQPLWVTLHKLNLSSRMVNWAIKLSEYYIRSNNEEQWRVLHVDEASRTSEARIGLTQQFLTGEQIEQVVCLNFPVSNIEAKYEAILMRRSSLSSHNHEKKLNEWFIKRVPLEENEQADALAEEYLGVDREATWLLCQYVSHQTVFGTMIDGGEHPTMPLILAIESS</sequence>
<organism evidence="1 2">
    <name type="scientific">Vitis vinifera</name>
    <name type="common">Grape</name>
    <dbReference type="NCBI Taxonomy" id="29760"/>
    <lineage>
        <taxon>Eukaryota</taxon>
        <taxon>Viridiplantae</taxon>
        <taxon>Streptophyta</taxon>
        <taxon>Embryophyta</taxon>
        <taxon>Tracheophyta</taxon>
        <taxon>Spermatophyta</taxon>
        <taxon>Magnoliopsida</taxon>
        <taxon>eudicotyledons</taxon>
        <taxon>Gunneridae</taxon>
        <taxon>Pentapetalae</taxon>
        <taxon>rosids</taxon>
        <taxon>Vitales</taxon>
        <taxon>Vitaceae</taxon>
        <taxon>Viteae</taxon>
        <taxon>Vitis</taxon>
    </lineage>
</organism>
<proteinExistence type="predicted"/>
<dbReference type="AlphaFoldDB" id="A0A438G505"/>